<name>A0A429ZV38_9ENTE</name>
<keyword evidence="5 7" id="KW-0378">Hydrolase</keyword>
<dbReference type="CDD" id="cd00840">
    <property type="entry name" value="MPP_Mre11_N"/>
    <property type="match status" value="1"/>
</dbReference>
<evidence type="ECO:0000256" key="6">
    <source>
        <dbReference type="ARBA" id="ARBA00022839"/>
    </source>
</evidence>
<evidence type="ECO:0000256" key="4">
    <source>
        <dbReference type="ARBA" id="ARBA00022722"/>
    </source>
</evidence>
<proteinExistence type="inferred from homology"/>
<evidence type="ECO:0000256" key="7">
    <source>
        <dbReference type="RuleBase" id="RU363069"/>
    </source>
</evidence>
<dbReference type="GO" id="GO:0006260">
    <property type="term" value="P:DNA replication"/>
    <property type="evidence" value="ECO:0007669"/>
    <property type="project" value="UniProtKB-KW"/>
</dbReference>
<dbReference type="SUPFAM" id="SSF56300">
    <property type="entry name" value="Metallo-dependent phosphatases"/>
    <property type="match status" value="1"/>
</dbReference>
<evidence type="ECO:0000313" key="11">
    <source>
        <dbReference type="Proteomes" id="UP000287857"/>
    </source>
</evidence>
<comment type="function">
    <text evidence="7">SbcCD cleaves DNA hairpin structures. These structures can inhibit DNA replication and are intermediates in certain DNA recombination reactions. The complex acts as a 3'-&gt;5' double strand exonuclease that can open hairpins. It also has a 5' single-strand endonuclease activity.</text>
</comment>
<comment type="subunit">
    <text evidence="2 7">Heterodimer of SbcC and SbcD.</text>
</comment>
<sequence>MKFLHTGDWHLGRKLNGFSLLAEQEQVFKKMIAIAEKERVDGIIIAGDIYDRSIPSIDAVQLFHDMMIEMNLEKQLPVFAISGNHDSSIRLDVGTPWLKTADFYLNTRLEQAFTPIEYGNCQLYLLPYFEPFHARQYFEQEDIRTIQQAMPLVIEEMRKTFKIDKKQLLVSHFFVSGSEKSASETTLEVGGLDNVSADNFSEFDYVALGHLHYYDALKNYPNIAYSGALLKYSLSEVNQSKGVRIVNVTASGVDSKFSPIIPTNDVFHLTDSFDNLLDETNYPEISRQDYVGITLTDTTLIDNSMNRLRENYPKLISLDRLVSQKKDELQEHHAATVAKLSPEKLTTQYFEQVVGRSLTVKQQEWLDEATAQTIKER</sequence>
<dbReference type="InterPro" id="IPR029052">
    <property type="entry name" value="Metallo-depent_PP-like"/>
</dbReference>
<evidence type="ECO:0000313" key="10">
    <source>
        <dbReference type="EMBL" id="RST97622.1"/>
    </source>
</evidence>
<evidence type="ECO:0000256" key="2">
    <source>
        <dbReference type="ARBA" id="ARBA00011322"/>
    </source>
</evidence>
<dbReference type="PANTHER" id="PTHR30337:SF0">
    <property type="entry name" value="NUCLEASE SBCCD SUBUNIT D"/>
    <property type="match status" value="1"/>
</dbReference>
<evidence type="ECO:0000256" key="3">
    <source>
        <dbReference type="ARBA" id="ARBA00013365"/>
    </source>
</evidence>
<dbReference type="OrthoDB" id="9773856at2"/>
<dbReference type="Gene3D" id="3.60.21.10">
    <property type="match status" value="1"/>
</dbReference>
<evidence type="ECO:0000259" key="9">
    <source>
        <dbReference type="Pfam" id="PF12320"/>
    </source>
</evidence>
<feature type="domain" description="Nuclease SbcCD subunit D C-terminal" evidence="9">
    <location>
        <begin position="265"/>
        <end position="353"/>
    </location>
</feature>
<evidence type="ECO:0000256" key="5">
    <source>
        <dbReference type="ARBA" id="ARBA00022801"/>
    </source>
</evidence>
<dbReference type="GO" id="GO:0008408">
    <property type="term" value="F:3'-5' exonuclease activity"/>
    <property type="evidence" value="ECO:0007669"/>
    <property type="project" value="InterPro"/>
</dbReference>
<keyword evidence="7" id="KW-0233">DNA recombination</keyword>
<feature type="domain" description="Calcineurin-like phosphoesterase" evidence="8">
    <location>
        <begin position="1"/>
        <end position="214"/>
    </location>
</feature>
<accession>A0A429ZV38</accession>
<comment type="caution">
    <text evidence="10">The sequence shown here is derived from an EMBL/GenBank/DDBJ whole genome shotgun (WGS) entry which is preliminary data.</text>
</comment>
<dbReference type="GO" id="GO:0004519">
    <property type="term" value="F:endonuclease activity"/>
    <property type="evidence" value="ECO:0007669"/>
    <property type="project" value="UniProtKB-KW"/>
</dbReference>
<keyword evidence="6 7" id="KW-0269">Exonuclease</keyword>
<dbReference type="AlphaFoldDB" id="A0A429ZV38"/>
<keyword evidence="11" id="KW-1185">Reference proteome</keyword>
<organism evidence="10 11">
    <name type="scientific">Vagococcus vulneris</name>
    <dbReference type="NCBI Taxonomy" id="1977869"/>
    <lineage>
        <taxon>Bacteria</taxon>
        <taxon>Bacillati</taxon>
        <taxon>Bacillota</taxon>
        <taxon>Bacilli</taxon>
        <taxon>Lactobacillales</taxon>
        <taxon>Enterococcaceae</taxon>
        <taxon>Vagococcus</taxon>
    </lineage>
</organism>
<evidence type="ECO:0000259" key="8">
    <source>
        <dbReference type="Pfam" id="PF00149"/>
    </source>
</evidence>
<dbReference type="Pfam" id="PF12320">
    <property type="entry name" value="SbcD_C"/>
    <property type="match status" value="1"/>
</dbReference>
<dbReference type="EMBL" id="NGJS01000016">
    <property type="protein sequence ID" value="RST97622.1"/>
    <property type="molecule type" value="Genomic_DNA"/>
</dbReference>
<dbReference type="InterPro" id="IPR004843">
    <property type="entry name" value="Calcineurin-like_PHP"/>
</dbReference>
<dbReference type="Pfam" id="PF00149">
    <property type="entry name" value="Metallophos"/>
    <property type="match status" value="1"/>
</dbReference>
<dbReference type="InterPro" id="IPR050535">
    <property type="entry name" value="DNA_Repair-Maintenance_Comp"/>
</dbReference>
<dbReference type="PANTHER" id="PTHR30337">
    <property type="entry name" value="COMPONENT OF ATP-DEPENDENT DSDNA EXONUCLEASE"/>
    <property type="match status" value="1"/>
</dbReference>
<dbReference type="NCBIfam" id="TIGR00619">
    <property type="entry name" value="sbcd"/>
    <property type="match status" value="1"/>
</dbReference>
<evidence type="ECO:0000256" key="1">
    <source>
        <dbReference type="ARBA" id="ARBA00010555"/>
    </source>
</evidence>
<gene>
    <name evidence="7" type="primary">sbcD</name>
    <name evidence="10" type="ORF">CBF37_09625</name>
</gene>
<dbReference type="Proteomes" id="UP000287857">
    <property type="component" value="Unassembled WGS sequence"/>
</dbReference>
<dbReference type="InterPro" id="IPR026843">
    <property type="entry name" value="SbcD_C"/>
</dbReference>
<keyword evidence="7" id="KW-0235">DNA replication</keyword>
<dbReference type="GO" id="GO:0006310">
    <property type="term" value="P:DNA recombination"/>
    <property type="evidence" value="ECO:0007669"/>
    <property type="project" value="UniProtKB-KW"/>
</dbReference>
<dbReference type="InterPro" id="IPR041796">
    <property type="entry name" value="Mre11_N"/>
</dbReference>
<reference evidence="10 11" key="1">
    <citation type="submission" date="2017-05" db="EMBL/GenBank/DDBJ databases">
        <title>Vagococcus spp. assemblies.</title>
        <authorList>
            <person name="Gulvik C.A."/>
        </authorList>
    </citation>
    <scope>NUCLEOTIDE SEQUENCE [LARGE SCALE GENOMIC DNA]</scope>
    <source>
        <strain evidence="10 11">SS1995</strain>
    </source>
</reference>
<keyword evidence="7" id="KW-0255">Endonuclease</keyword>
<dbReference type="InterPro" id="IPR004593">
    <property type="entry name" value="SbcD"/>
</dbReference>
<dbReference type="RefSeq" id="WP_125984541.1">
    <property type="nucleotide sequence ID" value="NZ_NGJS01000016.1"/>
</dbReference>
<keyword evidence="4 7" id="KW-0540">Nuclease</keyword>
<protein>
    <recommendedName>
        <fullName evidence="3 7">Nuclease SbcCD subunit D</fullName>
    </recommendedName>
</protein>
<comment type="similarity">
    <text evidence="1 7">Belongs to the SbcD family.</text>
</comment>